<name>A0A917P455_9DEIO</name>
<comment type="caution">
    <text evidence="2">The sequence shown here is derived from an EMBL/GenBank/DDBJ whole genome shotgun (WGS) entry which is preliminary data.</text>
</comment>
<dbReference type="SUPFAM" id="SSF63411">
    <property type="entry name" value="LuxS/MPP-like metallohydrolase"/>
    <property type="match status" value="4"/>
</dbReference>
<feature type="domain" description="Peptidase M16C associated" evidence="1">
    <location>
        <begin position="468"/>
        <end position="714"/>
    </location>
</feature>
<dbReference type="GO" id="GO:0006508">
    <property type="term" value="P:proteolysis"/>
    <property type="evidence" value="ECO:0007669"/>
    <property type="project" value="InterPro"/>
</dbReference>
<dbReference type="InterPro" id="IPR011765">
    <property type="entry name" value="Pept_M16_N"/>
</dbReference>
<accession>A0A917P455</accession>
<dbReference type="Pfam" id="PF05193">
    <property type="entry name" value="Peptidase_M16_C"/>
    <property type="match status" value="1"/>
</dbReference>
<dbReference type="InterPro" id="IPR055130">
    <property type="entry name" value="PreP_C"/>
</dbReference>
<keyword evidence="2" id="KW-0482">Metalloprotease</keyword>
<dbReference type="Gene3D" id="3.30.830.10">
    <property type="entry name" value="Metalloenzyme, LuxS/M16 peptidase-like"/>
    <property type="match status" value="4"/>
</dbReference>
<dbReference type="Pfam" id="PF00675">
    <property type="entry name" value="Peptidase_M16"/>
    <property type="match status" value="1"/>
</dbReference>
<dbReference type="AlphaFoldDB" id="A0A917P455"/>
<evidence type="ECO:0000313" key="3">
    <source>
        <dbReference type="Proteomes" id="UP000635726"/>
    </source>
</evidence>
<gene>
    <name evidence="2" type="ORF">GCM10008939_00630</name>
</gene>
<dbReference type="PANTHER" id="PTHR43016:SF13">
    <property type="entry name" value="PRESEQUENCE PROTEASE, MITOCHONDRIAL"/>
    <property type="match status" value="1"/>
</dbReference>
<evidence type="ECO:0000259" key="1">
    <source>
        <dbReference type="SMART" id="SM01264"/>
    </source>
</evidence>
<dbReference type="Pfam" id="PF22516">
    <property type="entry name" value="PreP_C"/>
    <property type="match status" value="1"/>
</dbReference>
<protein>
    <submittedName>
        <fullName evidence="2">Metalloprotease</fullName>
    </submittedName>
</protein>
<dbReference type="Pfam" id="PF08367">
    <property type="entry name" value="M16C_assoc"/>
    <property type="match status" value="1"/>
</dbReference>
<dbReference type="PANTHER" id="PTHR43016">
    <property type="entry name" value="PRESEQUENCE PROTEASE"/>
    <property type="match status" value="1"/>
</dbReference>
<reference evidence="2" key="2">
    <citation type="submission" date="2020-09" db="EMBL/GenBank/DDBJ databases">
        <authorList>
            <person name="Sun Q."/>
            <person name="Ohkuma M."/>
        </authorList>
    </citation>
    <scope>NUCLEOTIDE SEQUENCE</scope>
    <source>
        <strain evidence="2">JCM 14371</strain>
    </source>
</reference>
<dbReference type="RefSeq" id="WP_188960250.1">
    <property type="nucleotide sequence ID" value="NZ_BMOE01000001.1"/>
</dbReference>
<sequence>MTVTDRPTPGTRLGRYTVERVVDLPGVQATYYQLRHELGARHIHIGRDDDNQTFAVFFPTVPRDSTGVAHILEHTALMGSRNYPVADPFFAMIPRSLNTFMNAMTASDWTTYLYSTRNRKDYFNLLGIYLDAAFFPLLRYESFRRDGHRFENADPADKTSELKMQGVVYNEMKGAMASPSSVLWKTVQKALYPDLTYANNSGGEPSEIPNLTYQGLKDFHAAHYHPSNAFFYTYGNLPLHEYLDAIEAGVMAHFTPSELDVSIPDQTPFTEPRTVTASYPSSDVERGAQALIAWKLGHSFDPDENLRWSVLSEVLVGNPAAPLTRALIESGLGSALADGSGYQDSFREGAFSVGLKGLNAEQAPAVHTLILETLGRIAQEGIGADLVDSALHQFEIAQKEVSNAGWPYSLKLMFRAVGPWLYGGDPLDGLNLDAALQRLHDARSAGPVFETMIRDGLLNNPHRVTLTLTPDPAMQDRQVEAEREMVARLSADLTDADRDRIVQEAVTLLADQDKEDDVSVLPTLTLQDVTRTVARPAYTTEHSGTALVGRVEQPTSGLVYLDVQVRVPDLTDDELDLLPLYAFAVTRSGAAGQDYVTLSQRAEAVTGGISASTSVGTGPDHLDDLRVSLTFGGKALSRHASDLADLLHDVIATPTFDAARLEQLVKQRVAGQKAGIVGSGNAYAARLAAAQLSPEAALEERQSGLTALKRLETLVETGDWHGTIARLNALHARLLQGQARLCLTATRDDLNLDLTRITALFHGHAATGITAPLAPRQPTARTTDTPVAYNAVAYRTVPYTHPDSPALLALSRLLTSEYLLRELREKGGAYGGNASFDARTGLFRMTSYRDPNIARTFTVYRQARTFLDTIHGDRELTEAVLSASKSLDPLTSPDTVGRMRYYGDLSGYTPDVQETYLNRLLNVTLDDLKRVMDTHLTPDHATYALIAGRDPNPETREQGLTFNVSPI</sequence>
<dbReference type="InterPro" id="IPR011249">
    <property type="entry name" value="Metalloenz_LuxS/M16"/>
</dbReference>
<organism evidence="2 3">
    <name type="scientific">Deinococcus aquiradiocola</name>
    <dbReference type="NCBI Taxonomy" id="393059"/>
    <lineage>
        <taxon>Bacteria</taxon>
        <taxon>Thermotogati</taxon>
        <taxon>Deinococcota</taxon>
        <taxon>Deinococci</taxon>
        <taxon>Deinococcales</taxon>
        <taxon>Deinococcaceae</taxon>
        <taxon>Deinococcus</taxon>
    </lineage>
</organism>
<keyword evidence="2" id="KW-0378">Hydrolase</keyword>
<dbReference type="InterPro" id="IPR013578">
    <property type="entry name" value="Peptidase_M16C_assoc"/>
</dbReference>
<dbReference type="FunFam" id="3.30.830.10:FF:000011">
    <property type="entry name" value="Presequence protease, mitochondrial"/>
    <property type="match status" value="1"/>
</dbReference>
<keyword evidence="3" id="KW-1185">Reference proteome</keyword>
<dbReference type="SMART" id="SM01264">
    <property type="entry name" value="M16C_associated"/>
    <property type="match status" value="1"/>
</dbReference>
<keyword evidence="2" id="KW-0645">Protease</keyword>
<dbReference type="EMBL" id="BMOE01000001">
    <property type="protein sequence ID" value="GGJ60764.1"/>
    <property type="molecule type" value="Genomic_DNA"/>
</dbReference>
<reference evidence="2" key="1">
    <citation type="journal article" date="2014" name="Int. J. Syst. Evol. Microbiol.">
        <title>Complete genome sequence of Corynebacterium casei LMG S-19264T (=DSM 44701T), isolated from a smear-ripened cheese.</title>
        <authorList>
            <consortium name="US DOE Joint Genome Institute (JGI-PGF)"/>
            <person name="Walter F."/>
            <person name="Albersmeier A."/>
            <person name="Kalinowski J."/>
            <person name="Ruckert C."/>
        </authorList>
    </citation>
    <scope>NUCLEOTIDE SEQUENCE</scope>
    <source>
        <strain evidence="2">JCM 14371</strain>
    </source>
</reference>
<evidence type="ECO:0000313" key="2">
    <source>
        <dbReference type="EMBL" id="GGJ60764.1"/>
    </source>
</evidence>
<dbReference type="GO" id="GO:0008237">
    <property type="term" value="F:metallopeptidase activity"/>
    <property type="evidence" value="ECO:0007669"/>
    <property type="project" value="UniProtKB-KW"/>
</dbReference>
<dbReference type="GO" id="GO:0046872">
    <property type="term" value="F:metal ion binding"/>
    <property type="evidence" value="ECO:0007669"/>
    <property type="project" value="InterPro"/>
</dbReference>
<proteinExistence type="predicted"/>
<dbReference type="InterPro" id="IPR007863">
    <property type="entry name" value="Peptidase_M16_C"/>
</dbReference>
<dbReference type="Proteomes" id="UP000635726">
    <property type="component" value="Unassembled WGS sequence"/>
</dbReference>